<protein>
    <submittedName>
        <fullName evidence="1">Uncharacterized protein</fullName>
    </submittedName>
</protein>
<name>A0A6G8Q3P9_9ACTN</name>
<organism evidence="1 2">
    <name type="scientific">Rubrobacter marinus</name>
    <dbReference type="NCBI Taxonomy" id="2653852"/>
    <lineage>
        <taxon>Bacteria</taxon>
        <taxon>Bacillati</taxon>
        <taxon>Actinomycetota</taxon>
        <taxon>Rubrobacteria</taxon>
        <taxon>Rubrobacterales</taxon>
        <taxon>Rubrobacteraceae</taxon>
        <taxon>Rubrobacter</taxon>
    </lineage>
</organism>
<accession>A0A6G8Q3P9</accession>
<dbReference type="Proteomes" id="UP000502706">
    <property type="component" value="Plasmid unnamed1"/>
</dbReference>
<evidence type="ECO:0000313" key="1">
    <source>
        <dbReference type="EMBL" id="QIN81079.1"/>
    </source>
</evidence>
<keyword evidence="2" id="KW-1185">Reference proteome</keyword>
<dbReference type="KEGG" id="rmar:GBA65_21825"/>
<keyword evidence="1" id="KW-0614">Plasmid</keyword>
<dbReference type="RefSeq" id="WP_166398789.1">
    <property type="nucleotide sequence ID" value="NZ_CP045122.1"/>
</dbReference>
<evidence type="ECO:0000313" key="2">
    <source>
        <dbReference type="Proteomes" id="UP000502706"/>
    </source>
</evidence>
<sequence>MLTITVTRTESYDPLYVIEQATRQAVAQQIAREHADPHDPEALAFRYGKDANSEGDYVDLVISGTDETRVGLVLRRLRAHGYDDLTVEWLAEEDPPHLISVVSSEAGFPAPPARAREVLEALGLHVPLVPDAGEGSYKTLLPDFFPITRSVTVADSEWIVSVLRRR</sequence>
<reference evidence="1 2" key="1">
    <citation type="submission" date="2019-10" db="EMBL/GenBank/DDBJ databases">
        <title>Rubrobacter sp nov SCSIO 52915 isolated from a deep-sea sediment in the South China Sea.</title>
        <authorList>
            <person name="Chen R.W."/>
        </authorList>
    </citation>
    <scope>NUCLEOTIDE SEQUENCE [LARGE SCALE GENOMIC DNA]</scope>
    <source>
        <strain evidence="1 2">SCSIO 52915</strain>
        <plasmid evidence="1 2">unnamed1</plasmid>
    </source>
</reference>
<geneLocation type="plasmid" evidence="1 2">
    <name>unnamed1</name>
</geneLocation>
<dbReference type="AlphaFoldDB" id="A0A6G8Q3P9"/>
<gene>
    <name evidence="1" type="ORF">GBA65_21825</name>
</gene>
<dbReference type="EMBL" id="CP045122">
    <property type="protein sequence ID" value="QIN81079.1"/>
    <property type="molecule type" value="Genomic_DNA"/>
</dbReference>
<proteinExistence type="predicted"/>